<reference evidence="3 4" key="1">
    <citation type="submission" date="2017-10" db="EMBL/GenBank/DDBJ databases">
        <title>Genomics of the genus Arcobacter.</title>
        <authorList>
            <person name="Perez-Cataluna A."/>
            <person name="Figueras M.J."/>
        </authorList>
    </citation>
    <scope>NUCLEOTIDE SEQUENCE [LARGE SCALE GENOMIC DNA]</scope>
    <source>
        <strain evidence="2 3">CECT 8441</strain>
        <strain evidence="1 4">CECT 8993</strain>
    </source>
</reference>
<accession>A0A4Q1API2</accession>
<evidence type="ECO:0000313" key="3">
    <source>
        <dbReference type="Proteomes" id="UP000289758"/>
    </source>
</evidence>
<dbReference type="EMBL" id="PDKJ01000008">
    <property type="protein sequence ID" value="RXJ67657.1"/>
    <property type="molecule type" value="Genomic_DNA"/>
</dbReference>
<evidence type="ECO:0000313" key="1">
    <source>
        <dbReference type="EMBL" id="RXJ67657.1"/>
    </source>
</evidence>
<comment type="caution">
    <text evidence="2">The sequence shown here is derived from an EMBL/GenBank/DDBJ whole genome shotgun (WGS) entry which is preliminary data.</text>
</comment>
<evidence type="ECO:0000313" key="4">
    <source>
        <dbReference type="Proteomes" id="UP000290172"/>
    </source>
</evidence>
<dbReference type="RefSeq" id="WP_128981597.1">
    <property type="nucleotide sequence ID" value="NZ_CP053836.1"/>
</dbReference>
<organism evidence="2 3">
    <name type="scientific">Halarcobacter ebronensis</name>
    <dbReference type="NCBI Taxonomy" id="1462615"/>
    <lineage>
        <taxon>Bacteria</taxon>
        <taxon>Pseudomonadati</taxon>
        <taxon>Campylobacterota</taxon>
        <taxon>Epsilonproteobacteria</taxon>
        <taxon>Campylobacterales</taxon>
        <taxon>Arcobacteraceae</taxon>
        <taxon>Halarcobacter</taxon>
    </lineage>
</organism>
<proteinExistence type="predicted"/>
<keyword evidence="3" id="KW-1185">Reference proteome</keyword>
<name>A0A4Q1API2_9BACT</name>
<dbReference type="Proteomes" id="UP000290172">
    <property type="component" value="Unassembled WGS sequence"/>
</dbReference>
<sequence length="38" mass="4291">MEDFILLIIALLALFYIYKKLFKSGSCNCGSKNCSSKK</sequence>
<evidence type="ECO:0000313" key="2">
    <source>
        <dbReference type="EMBL" id="RXK04863.1"/>
    </source>
</evidence>
<dbReference type="EMBL" id="PDKK01000008">
    <property type="protein sequence ID" value="RXK04863.1"/>
    <property type="molecule type" value="Genomic_DNA"/>
</dbReference>
<dbReference type="Proteomes" id="UP000289758">
    <property type="component" value="Unassembled WGS sequence"/>
</dbReference>
<gene>
    <name evidence="2" type="ORF">CRV07_09745</name>
    <name evidence="1" type="ORF">CRV08_09815</name>
</gene>
<protein>
    <submittedName>
        <fullName evidence="2">FeoB-associated Cys-rich membrane protein</fullName>
    </submittedName>
</protein>
<dbReference type="AlphaFoldDB" id="A0A4Q1API2"/>